<sequence length="76" mass="8446">MFDSEMGIRPATAFSRPSRVTTGGTSESWSHANRRDTLRFDIWGKGFWGPFAPGRLLSKLKQAFAHDELGCSSNVN</sequence>
<proteinExistence type="predicted"/>
<organism evidence="2 3">
    <name type="scientific">Zymoseptoria tritici (strain ST99CH_3D7)</name>
    <dbReference type="NCBI Taxonomy" id="1276538"/>
    <lineage>
        <taxon>Eukaryota</taxon>
        <taxon>Fungi</taxon>
        <taxon>Dikarya</taxon>
        <taxon>Ascomycota</taxon>
        <taxon>Pezizomycotina</taxon>
        <taxon>Dothideomycetes</taxon>
        <taxon>Dothideomycetidae</taxon>
        <taxon>Mycosphaerellales</taxon>
        <taxon>Mycosphaerellaceae</taxon>
        <taxon>Zymoseptoria</taxon>
    </lineage>
</organism>
<reference evidence="2 3" key="1">
    <citation type="submission" date="2016-06" db="EMBL/GenBank/DDBJ databases">
        <authorList>
            <person name="Kjaerup R.B."/>
            <person name="Dalgaard T.S."/>
            <person name="Juul-Madsen H.R."/>
        </authorList>
    </citation>
    <scope>NUCLEOTIDE SEQUENCE [LARGE SCALE GENOMIC DNA]</scope>
</reference>
<keyword evidence="3" id="KW-1185">Reference proteome</keyword>
<feature type="region of interest" description="Disordered" evidence="1">
    <location>
        <begin position="1"/>
        <end position="30"/>
    </location>
</feature>
<protein>
    <submittedName>
        <fullName evidence="2">Uncharacterized protein</fullName>
    </submittedName>
</protein>
<name>A0A1X7RTW0_ZYMT9</name>
<gene>
    <name evidence="2" type="ORF">ZT3D7_G5843</name>
</gene>
<evidence type="ECO:0000313" key="2">
    <source>
        <dbReference type="EMBL" id="SMQ50690.1"/>
    </source>
</evidence>
<feature type="compositionally biased region" description="Polar residues" evidence="1">
    <location>
        <begin position="18"/>
        <end position="30"/>
    </location>
</feature>
<dbReference type="EMBL" id="LT853696">
    <property type="protein sequence ID" value="SMQ50690.1"/>
    <property type="molecule type" value="Genomic_DNA"/>
</dbReference>
<evidence type="ECO:0000256" key="1">
    <source>
        <dbReference type="SAM" id="MobiDB-lite"/>
    </source>
</evidence>
<dbReference type="AlphaFoldDB" id="A0A1X7RTW0"/>
<accession>A0A1X7RTW0</accession>
<dbReference type="Proteomes" id="UP000215127">
    <property type="component" value="Chromosome 5"/>
</dbReference>
<evidence type="ECO:0000313" key="3">
    <source>
        <dbReference type="Proteomes" id="UP000215127"/>
    </source>
</evidence>